<protein>
    <submittedName>
        <fullName evidence="1">Uncharacterized protein</fullName>
    </submittedName>
</protein>
<dbReference type="InParanoid" id="A0A2T3A6T7"/>
<accession>A0A2T3A6T7</accession>
<dbReference type="Proteomes" id="UP000241462">
    <property type="component" value="Unassembled WGS sequence"/>
</dbReference>
<name>A0A2T3A6T7_9PEZI</name>
<dbReference type="EMBL" id="KZ678452">
    <property type="protein sequence ID" value="PSR83932.1"/>
    <property type="molecule type" value="Genomic_DNA"/>
</dbReference>
<keyword evidence="2" id="KW-1185">Reference proteome</keyword>
<reference evidence="1 2" key="1">
    <citation type="journal article" date="2018" name="Mycol. Prog.">
        <title>Coniella lustricola, a new species from submerged detritus.</title>
        <authorList>
            <person name="Raudabaugh D.B."/>
            <person name="Iturriaga T."/>
            <person name="Carver A."/>
            <person name="Mondo S."/>
            <person name="Pangilinan J."/>
            <person name="Lipzen A."/>
            <person name="He G."/>
            <person name="Amirebrahimi M."/>
            <person name="Grigoriev I.V."/>
            <person name="Miller A.N."/>
        </authorList>
    </citation>
    <scope>NUCLEOTIDE SEQUENCE [LARGE SCALE GENOMIC DNA]</scope>
    <source>
        <strain evidence="1 2">B22-T-1</strain>
    </source>
</reference>
<organism evidence="1 2">
    <name type="scientific">Coniella lustricola</name>
    <dbReference type="NCBI Taxonomy" id="2025994"/>
    <lineage>
        <taxon>Eukaryota</taxon>
        <taxon>Fungi</taxon>
        <taxon>Dikarya</taxon>
        <taxon>Ascomycota</taxon>
        <taxon>Pezizomycotina</taxon>
        <taxon>Sordariomycetes</taxon>
        <taxon>Sordariomycetidae</taxon>
        <taxon>Diaporthales</taxon>
        <taxon>Schizoparmaceae</taxon>
        <taxon>Coniella</taxon>
    </lineage>
</organism>
<evidence type="ECO:0000313" key="2">
    <source>
        <dbReference type="Proteomes" id="UP000241462"/>
    </source>
</evidence>
<evidence type="ECO:0000313" key="1">
    <source>
        <dbReference type="EMBL" id="PSR83932.1"/>
    </source>
</evidence>
<gene>
    <name evidence="1" type="ORF">BD289DRAFT_275443</name>
</gene>
<proteinExistence type="predicted"/>
<sequence length="177" mass="19942">MCVAIPAGGRGGGGSKLAGAGSLEEAKSLGWQCKLTCFLIVPRSYLLWIFDGSSGSENRDLVRVWMWTSLYTCYENCWISSLCEYCACRQEDTGNSGISTLWYTGARLTPHTMGLSSTFLAYHPSFGSIILSTMDNWIISITIRTARLNTQYTRQVTKHRCFPFRSIRLSFKWCCKR</sequence>
<dbReference type="AlphaFoldDB" id="A0A2T3A6T7"/>